<dbReference type="Pfam" id="PF01262">
    <property type="entry name" value="AlaDh_PNT_C"/>
    <property type="match status" value="1"/>
</dbReference>
<evidence type="ECO:0000256" key="3">
    <source>
        <dbReference type="ARBA" id="ARBA00022490"/>
    </source>
</evidence>
<evidence type="ECO:0000259" key="9">
    <source>
        <dbReference type="Pfam" id="PF01262"/>
    </source>
</evidence>
<evidence type="ECO:0000256" key="5">
    <source>
        <dbReference type="ARBA" id="ARBA00022741"/>
    </source>
</evidence>
<reference evidence="11 12" key="1">
    <citation type="submission" date="2023-07" db="EMBL/GenBank/DDBJ databases">
        <authorList>
            <person name="Girao M."/>
            <person name="Carvalho M.F."/>
        </authorList>
    </citation>
    <scope>NUCLEOTIDE SEQUENCE [LARGE SCALE GENOMIC DNA]</scope>
    <source>
        <strain evidence="11 12">YIM65754</strain>
    </source>
</reference>
<dbReference type="RefSeq" id="WP_330135065.1">
    <property type="nucleotide sequence ID" value="NZ_JAUTXY010000010.1"/>
</dbReference>
<dbReference type="SUPFAM" id="SSF51984">
    <property type="entry name" value="MurCD N-terminal domain"/>
    <property type="match status" value="1"/>
</dbReference>
<dbReference type="InterPro" id="IPR036565">
    <property type="entry name" value="Mur-like_cat_sf"/>
</dbReference>
<evidence type="ECO:0000256" key="7">
    <source>
        <dbReference type="HAMAP-Rule" id="MF_00639"/>
    </source>
</evidence>
<gene>
    <name evidence="7 11" type="primary">murD</name>
    <name evidence="11" type="ORF">Q7514_20250</name>
</gene>
<keyword evidence="12" id="KW-1185">Reference proteome</keyword>
<dbReference type="InterPro" id="IPR036615">
    <property type="entry name" value="Mur_ligase_C_dom_sf"/>
</dbReference>
<evidence type="ECO:0000256" key="8">
    <source>
        <dbReference type="SAM" id="MobiDB-lite"/>
    </source>
</evidence>
<keyword evidence="7" id="KW-0132">Cell division</keyword>
<dbReference type="Gene3D" id="3.40.1190.10">
    <property type="entry name" value="Mur-like, catalytic domain"/>
    <property type="match status" value="1"/>
</dbReference>
<dbReference type="InterPro" id="IPR007698">
    <property type="entry name" value="AlaDH/PNT_NAD(H)-bd"/>
</dbReference>
<dbReference type="PANTHER" id="PTHR43692">
    <property type="entry name" value="UDP-N-ACETYLMURAMOYLALANINE--D-GLUTAMATE LIGASE"/>
    <property type="match status" value="1"/>
</dbReference>
<name>A0ABU7LF25_9NOCA</name>
<protein>
    <recommendedName>
        <fullName evidence="7">UDP-N-acetylmuramoylalanine--D-glutamate ligase</fullName>
        <ecNumber evidence="7">6.3.2.9</ecNumber>
    </recommendedName>
    <alternativeName>
        <fullName evidence="7">D-glutamic acid-adding enzyme</fullName>
    </alternativeName>
    <alternativeName>
        <fullName evidence="7">UDP-N-acetylmuramoyl-L-alanyl-D-glutamate synthetase</fullName>
    </alternativeName>
</protein>
<evidence type="ECO:0000259" key="10">
    <source>
        <dbReference type="Pfam" id="PF08245"/>
    </source>
</evidence>
<dbReference type="EMBL" id="JAUTXY010000010">
    <property type="protein sequence ID" value="MEE2059857.1"/>
    <property type="molecule type" value="Genomic_DNA"/>
</dbReference>
<feature type="region of interest" description="Disordered" evidence="8">
    <location>
        <begin position="419"/>
        <end position="459"/>
    </location>
</feature>
<keyword evidence="6 7" id="KW-0067">ATP-binding</keyword>
<feature type="domain" description="Mur ligase central" evidence="10">
    <location>
        <begin position="128"/>
        <end position="250"/>
    </location>
</feature>
<dbReference type="SUPFAM" id="SSF53244">
    <property type="entry name" value="MurD-like peptide ligases, peptide-binding domain"/>
    <property type="match status" value="2"/>
</dbReference>
<evidence type="ECO:0000313" key="11">
    <source>
        <dbReference type="EMBL" id="MEE2059857.1"/>
    </source>
</evidence>
<proteinExistence type="inferred from homology"/>
<dbReference type="Gene3D" id="3.40.50.720">
    <property type="entry name" value="NAD(P)-binding Rossmann-like Domain"/>
    <property type="match status" value="1"/>
</dbReference>
<keyword evidence="7" id="KW-0133">Cell shape</keyword>
<dbReference type="NCBIfam" id="TIGR01087">
    <property type="entry name" value="murD"/>
    <property type="match status" value="1"/>
</dbReference>
<evidence type="ECO:0000256" key="6">
    <source>
        <dbReference type="ARBA" id="ARBA00022840"/>
    </source>
</evidence>
<comment type="subcellular location">
    <subcellularLocation>
        <location evidence="1 7">Cytoplasm</location>
    </subcellularLocation>
</comment>
<evidence type="ECO:0000256" key="2">
    <source>
        <dbReference type="ARBA" id="ARBA00004752"/>
    </source>
</evidence>
<keyword evidence="3 7" id="KW-0963">Cytoplasm</keyword>
<feature type="binding site" evidence="7">
    <location>
        <begin position="130"/>
        <end position="136"/>
    </location>
    <ligand>
        <name>ATP</name>
        <dbReference type="ChEBI" id="CHEBI:30616"/>
    </ligand>
</feature>
<keyword evidence="7" id="KW-0131">Cell cycle</keyword>
<feature type="compositionally biased region" description="Gly residues" evidence="8">
    <location>
        <begin position="433"/>
        <end position="443"/>
    </location>
</feature>
<dbReference type="GO" id="GO:0008764">
    <property type="term" value="F:UDP-N-acetylmuramoylalanine-D-glutamate ligase activity"/>
    <property type="evidence" value="ECO:0007669"/>
    <property type="project" value="UniProtKB-EC"/>
</dbReference>
<feature type="domain" description="Alanine dehydrogenase/pyridine nucleotide transhydrogenase NAD(H)-binding" evidence="9">
    <location>
        <begin position="9"/>
        <end position="82"/>
    </location>
</feature>
<organism evidence="11 12">
    <name type="scientific">Rhodococcus artemisiae</name>
    <dbReference type="NCBI Taxonomy" id="714159"/>
    <lineage>
        <taxon>Bacteria</taxon>
        <taxon>Bacillati</taxon>
        <taxon>Actinomycetota</taxon>
        <taxon>Actinomycetes</taxon>
        <taxon>Mycobacteriales</taxon>
        <taxon>Nocardiaceae</taxon>
        <taxon>Rhodococcus</taxon>
    </lineage>
</organism>
<dbReference type="Proteomes" id="UP001336020">
    <property type="component" value="Unassembled WGS sequence"/>
</dbReference>
<dbReference type="InterPro" id="IPR013221">
    <property type="entry name" value="Mur_ligase_cen"/>
</dbReference>
<comment type="function">
    <text evidence="7">Cell wall formation. Catalyzes the addition of glutamate to the nucleotide precursor UDP-N-acetylmuramoyl-L-alanine (UMA).</text>
</comment>
<comment type="pathway">
    <text evidence="2 7">Cell wall biogenesis; peptidoglycan biosynthesis.</text>
</comment>
<keyword evidence="4 7" id="KW-0436">Ligase</keyword>
<keyword evidence="7" id="KW-0961">Cell wall biogenesis/degradation</keyword>
<dbReference type="Gene3D" id="3.90.190.20">
    <property type="entry name" value="Mur ligase, C-terminal domain"/>
    <property type="match status" value="1"/>
</dbReference>
<dbReference type="EC" id="6.3.2.9" evidence="7"/>
<dbReference type="SUPFAM" id="SSF53623">
    <property type="entry name" value="MurD-like peptide ligases, catalytic domain"/>
    <property type="match status" value="1"/>
</dbReference>
<evidence type="ECO:0000256" key="1">
    <source>
        <dbReference type="ARBA" id="ARBA00004496"/>
    </source>
</evidence>
<dbReference type="PANTHER" id="PTHR43692:SF1">
    <property type="entry name" value="UDP-N-ACETYLMURAMOYLALANINE--D-GLUTAMATE LIGASE"/>
    <property type="match status" value="1"/>
</dbReference>
<comment type="catalytic activity">
    <reaction evidence="7">
        <text>UDP-N-acetyl-alpha-D-muramoyl-L-alanine + D-glutamate + ATP = UDP-N-acetyl-alpha-D-muramoyl-L-alanyl-D-glutamate + ADP + phosphate + H(+)</text>
        <dbReference type="Rhea" id="RHEA:16429"/>
        <dbReference type="ChEBI" id="CHEBI:15378"/>
        <dbReference type="ChEBI" id="CHEBI:29986"/>
        <dbReference type="ChEBI" id="CHEBI:30616"/>
        <dbReference type="ChEBI" id="CHEBI:43474"/>
        <dbReference type="ChEBI" id="CHEBI:83898"/>
        <dbReference type="ChEBI" id="CHEBI:83900"/>
        <dbReference type="ChEBI" id="CHEBI:456216"/>
        <dbReference type="EC" id="6.3.2.9"/>
    </reaction>
</comment>
<dbReference type="Pfam" id="PF08245">
    <property type="entry name" value="Mur_ligase_M"/>
    <property type="match status" value="1"/>
</dbReference>
<dbReference type="InterPro" id="IPR005762">
    <property type="entry name" value="MurD"/>
</dbReference>
<accession>A0ABU7LF25</accession>
<keyword evidence="7" id="KW-0573">Peptidoglycan synthesis</keyword>
<dbReference type="HAMAP" id="MF_00639">
    <property type="entry name" value="MurD"/>
    <property type="match status" value="1"/>
</dbReference>
<evidence type="ECO:0000256" key="4">
    <source>
        <dbReference type="ARBA" id="ARBA00022598"/>
    </source>
</evidence>
<comment type="caution">
    <text evidence="11">The sequence shown here is derived from an EMBL/GenBank/DDBJ whole genome shotgun (WGS) entry which is preliminary data.</text>
</comment>
<comment type="similarity">
    <text evidence="7">Belongs to the MurCDEF family.</text>
</comment>
<sequence>MTDELQRLHGARVLVAGAGISGRATIRPLLDLGARVTVTDRNPDALAHSVELGADTIELDALLDDTADDNSGTMREFALVVTSPGFPPDAPLLSRAAGAAVPIWGDIELSWRIDQAEIYGPVRRWLVVTGTNGKTTTTMMLHAILESAGISSVACGNIGLPVLDALRRDDRRADVLAVELSSFQLHWAPSVRPAAGVILNIAEDHLDWHGGIENYIDAKLGALTGAVGVLGLDDQIAGGLRDRSQSVLTVGFTLGYPDAGQLGISGDVLVDRAFADSAVLASVADVTPAGPAGLSDALAAAALARAIDVPEAAVHDGLRRHQVGPHRAAPVGTVAGVDYIDDSKATNPHAARSSLLARDAVVWIAGGLLKGARVDDLVADVAPRLTGAVLLGRDAGLIADALARHAPGVPVVLVDTRDDGAMSSEGSELGQDGEPGQGSGAKQGSGPTPELRRVSAPGADGPAAMRIAVREAAALASPGHAVLLAPAAASLDMFADYAQRGRSFAAAVDELRGSGTPR</sequence>
<keyword evidence="5 7" id="KW-0547">Nucleotide-binding</keyword>
<evidence type="ECO:0000313" key="12">
    <source>
        <dbReference type="Proteomes" id="UP001336020"/>
    </source>
</evidence>